<feature type="region of interest" description="Disordered" evidence="1">
    <location>
        <begin position="21"/>
        <end position="136"/>
    </location>
</feature>
<dbReference type="RefSeq" id="WP_183570905.1">
    <property type="nucleotide sequence ID" value="NZ_JACHOP010000014.1"/>
</dbReference>
<evidence type="ECO:0000256" key="1">
    <source>
        <dbReference type="SAM" id="MobiDB-lite"/>
    </source>
</evidence>
<keyword evidence="2" id="KW-0732">Signal</keyword>
<evidence type="ECO:0000256" key="2">
    <source>
        <dbReference type="SAM" id="SignalP"/>
    </source>
</evidence>
<name>A0A840ZKB8_9HYPH</name>
<organism evidence="3 4">
    <name type="scientific">Methylorubrum rhodinum</name>
    <dbReference type="NCBI Taxonomy" id="29428"/>
    <lineage>
        <taxon>Bacteria</taxon>
        <taxon>Pseudomonadati</taxon>
        <taxon>Pseudomonadota</taxon>
        <taxon>Alphaproteobacteria</taxon>
        <taxon>Hyphomicrobiales</taxon>
        <taxon>Methylobacteriaceae</taxon>
        <taxon>Methylorubrum</taxon>
    </lineage>
</organism>
<evidence type="ECO:0000313" key="4">
    <source>
        <dbReference type="Proteomes" id="UP000583454"/>
    </source>
</evidence>
<feature type="compositionally biased region" description="Basic and acidic residues" evidence="1">
    <location>
        <begin position="64"/>
        <end position="93"/>
    </location>
</feature>
<feature type="compositionally biased region" description="Low complexity" evidence="1">
    <location>
        <begin position="265"/>
        <end position="287"/>
    </location>
</feature>
<feature type="compositionally biased region" description="Low complexity" evidence="1">
    <location>
        <begin position="54"/>
        <end position="63"/>
    </location>
</feature>
<dbReference type="PROSITE" id="PS51257">
    <property type="entry name" value="PROKAR_LIPOPROTEIN"/>
    <property type="match status" value="1"/>
</dbReference>
<accession>A0A840ZKB8</accession>
<dbReference type="EMBL" id="JACHOP010000014">
    <property type="protein sequence ID" value="MBB5758449.1"/>
    <property type="molecule type" value="Genomic_DNA"/>
</dbReference>
<dbReference type="Proteomes" id="UP000583454">
    <property type="component" value="Unassembled WGS sequence"/>
</dbReference>
<sequence length="321" mass="32552">MRRSFLASVAGLTLLAVLSCPASAQEAEPEPDAPAEAAPPPRKPKPKPRPKPQAKPAEAPAEAKVSDEAKGLEARTSDAKTPDAKMPEARTPEQAKPPVQGVPSPAPTGDAAGAPLPGATVPSPAQPPSQTLAAAPPVACQPGEAVRYEAPAKPGKGNAGPTQLDLWVTRSGTITIDNPLRPLTPDVTRVLQVVIGGKVATAYGPDLLSLRRGAGPAVLEGVIGGAIRWDASLVALPDALPILSDSGDVLAEFAFRACGTAPAARTLAAPKARRTAPSPEAAAPEGGAEPKERGRPTRQAAPRPESAPPRPAVPLPQGAIP</sequence>
<feature type="compositionally biased region" description="Pro residues" evidence="1">
    <location>
        <begin position="305"/>
        <end position="314"/>
    </location>
</feature>
<proteinExistence type="predicted"/>
<feature type="compositionally biased region" description="Basic residues" evidence="1">
    <location>
        <begin position="42"/>
        <end position="52"/>
    </location>
</feature>
<feature type="region of interest" description="Disordered" evidence="1">
    <location>
        <begin position="265"/>
        <end position="321"/>
    </location>
</feature>
<feature type="signal peptide" evidence="2">
    <location>
        <begin position="1"/>
        <end position="24"/>
    </location>
</feature>
<comment type="caution">
    <text evidence="3">The sequence shown here is derived from an EMBL/GenBank/DDBJ whole genome shotgun (WGS) entry which is preliminary data.</text>
</comment>
<protein>
    <submittedName>
        <fullName evidence="3">Uncharacterized protein</fullName>
    </submittedName>
</protein>
<evidence type="ECO:0000313" key="3">
    <source>
        <dbReference type="EMBL" id="MBB5758449.1"/>
    </source>
</evidence>
<reference evidence="3 4" key="1">
    <citation type="submission" date="2020-08" db="EMBL/GenBank/DDBJ databases">
        <title>Genomic Encyclopedia of Type Strains, Phase IV (KMG-IV): sequencing the most valuable type-strain genomes for metagenomic binning, comparative biology and taxonomic classification.</title>
        <authorList>
            <person name="Goeker M."/>
        </authorList>
    </citation>
    <scope>NUCLEOTIDE SEQUENCE [LARGE SCALE GENOMIC DNA]</scope>
    <source>
        <strain evidence="3 4">DSM 2163</strain>
    </source>
</reference>
<gene>
    <name evidence="3" type="ORF">HNR00_003171</name>
</gene>
<keyword evidence="4" id="KW-1185">Reference proteome</keyword>
<dbReference type="AlphaFoldDB" id="A0A840ZKB8"/>
<feature type="chain" id="PRO_5032407206" evidence="2">
    <location>
        <begin position="25"/>
        <end position="321"/>
    </location>
</feature>